<reference evidence="1" key="1">
    <citation type="submission" date="2020-10" db="EMBL/GenBank/DDBJ databases">
        <authorList>
            <person name="Gilroy R."/>
        </authorList>
    </citation>
    <scope>NUCLEOTIDE SEQUENCE</scope>
    <source>
        <strain evidence="1">2478</strain>
    </source>
</reference>
<gene>
    <name evidence="1" type="ORF">IAB80_09545</name>
</gene>
<comment type="caution">
    <text evidence="1">The sequence shown here is derived from an EMBL/GenBank/DDBJ whole genome shotgun (WGS) entry which is preliminary data.</text>
</comment>
<dbReference type="Gene3D" id="2.60.40.2620">
    <property type="entry name" value="Fimbrillin-like"/>
    <property type="match status" value="1"/>
</dbReference>
<dbReference type="Gene3D" id="2.60.40.2630">
    <property type="match status" value="1"/>
</dbReference>
<name>A0A9D9IX67_9BACT</name>
<dbReference type="CDD" id="cd13120">
    <property type="entry name" value="BF2867_like_N"/>
    <property type="match status" value="1"/>
</dbReference>
<evidence type="ECO:0000313" key="2">
    <source>
        <dbReference type="Proteomes" id="UP000823771"/>
    </source>
</evidence>
<organism evidence="1 2">
    <name type="scientific">Candidatus Cryptobacteroides excrementipullorum</name>
    <dbReference type="NCBI Taxonomy" id="2840761"/>
    <lineage>
        <taxon>Bacteria</taxon>
        <taxon>Pseudomonadati</taxon>
        <taxon>Bacteroidota</taxon>
        <taxon>Bacteroidia</taxon>
        <taxon>Bacteroidales</taxon>
        <taxon>Candidatus Cryptobacteroides</taxon>
    </lineage>
</organism>
<reference evidence="1" key="2">
    <citation type="journal article" date="2021" name="PeerJ">
        <title>Extensive microbial diversity within the chicken gut microbiome revealed by metagenomics and culture.</title>
        <authorList>
            <person name="Gilroy R."/>
            <person name="Ravi A."/>
            <person name="Getino M."/>
            <person name="Pursley I."/>
            <person name="Horton D.L."/>
            <person name="Alikhan N.F."/>
            <person name="Baker D."/>
            <person name="Gharbi K."/>
            <person name="Hall N."/>
            <person name="Watson M."/>
            <person name="Adriaenssens E.M."/>
            <person name="Foster-Nyarko E."/>
            <person name="Jarju S."/>
            <person name="Secka A."/>
            <person name="Antonio M."/>
            <person name="Oren A."/>
            <person name="Chaudhuri R.R."/>
            <person name="La Ragione R."/>
            <person name="Hildebrand F."/>
            <person name="Pallen M.J."/>
        </authorList>
    </citation>
    <scope>NUCLEOTIDE SEQUENCE</scope>
    <source>
        <strain evidence="1">2478</strain>
    </source>
</reference>
<dbReference type="Proteomes" id="UP000823771">
    <property type="component" value="Unassembled WGS sequence"/>
</dbReference>
<dbReference type="EMBL" id="JADILZ010000089">
    <property type="protein sequence ID" value="MBO8479113.1"/>
    <property type="molecule type" value="Genomic_DNA"/>
</dbReference>
<dbReference type="AlphaFoldDB" id="A0A9D9IX67"/>
<evidence type="ECO:0000313" key="1">
    <source>
        <dbReference type="EMBL" id="MBO8479113.1"/>
    </source>
</evidence>
<accession>A0A9D9IX67</accession>
<dbReference type="Pfam" id="PF13149">
    <property type="entry name" value="Mfa_like_1"/>
    <property type="match status" value="1"/>
</dbReference>
<dbReference type="InterPro" id="IPR025049">
    <property type="entry name" value="Mfa-like_1"/>
</dbReference>
<protein>
    <submittedName>
        <fullName evidence="1">Fimbrillin family protein</fullName>
    </submittedName>
</protein>
<dbReference type="PROSITE" id="PS51257">
    <property type="entry name" value="PROKAR_LIPOPROTEIN"/>
    <property type="match status" value="1"/>
</dbReference>
<proteinExistence type="predicted"/>
<sequence>MNNTTKYYSLIIAVVVLFAMMTVSCEKSPVDKGTDETDRMIDIRTSIEALTKSPALDGNGEGNFSNGDIFTLVVSGSGFPNIDTSYTVGTTDLSWADLNLPEDAGNVYFSGCYPVQGKAVDGILTFVVSPAEKTDLLLAEAVQVGKNSEDAVSLVFKHALHKLVVKYVSDDLTDEQLSEISTSVKALSSCGIDLAKGAIQNGTASGLSEVGTMQGSQVSCFIVPQEKDNVTLEVSLGDMVRTLSVPDNDQDGRPVSMLDGGRCLTVQINVSSDKIELDGVQIEGWGQQGSVDGDIEL</sequence>
<dbReference type="InterPro" id="IPR042278">
    <property type="entry name" value="Mfa-like_1_N"/>
</dbReference>